<dbReference type="GO" id="GO:0016740">
    <property type="term" value="F:transferase activity"/>
    <property type="evidence" value="ECO:0007669"/>
    <property type="project" value="UniProtKB-KW"/>
</dbReference>
<name>A0A392RDF0_9FABA</name>
<reference evidence="1 2" key="1">
    <citation type="journal article" date="2018" name="Front. Plant Sci.">
        <title>Red Clover (Trifolium pratense) and Zigzag Clover (T. medium) - A Picture of Genomic Similarities and Differences.</title>
        <authorList>
            <person name="Dluhosova J."/>
            <person name="Istvanek J."/>
            <person name="Nedelnik J."/>
            <person name="Repkova J."/>
        </authorList>
    </citation>
    <scope>NUCLEOTIDE SEQUENCE [LARGE SCALE GENOMIC DNA]</scope>
    <source>
        <strain evidence="2">cv. 10/8</strain>
        <tissue evidence="1">Leaf</tissue>
    </source>
</reference>
<protein>
    <submittedName>
        <fullName evidence="1">UDP-glucuronosyltransferase</fullName>
    </submittedName>
</protein>
<dbReference type="EMBL" id="LXQA010207685">
    <property type="protein sequence ID" value="MCI33810.1"/>
    <property type="molecule type" value="Genomic_DNA"/>
</dbReference>
<evidence type="ECO:0000313" key="1">
    <source>
        <dbReference type="EMBL" id="MCI33810.1"/>
    </source>
</evidence>
<dbReference type="AlphaFoldDB" id="A0A392RDF0"/>
<comment type="caution">
    <text evidence="1">The sequence shown here is derived from an EMBL/GenBank/DDBJ whole genome shotgun (WGS) entry which is preliminary data.</text>
</comment>
<keyword evidence="2" id="KW-1185">Reference proteome</keyword>
<sequence length="32" mass="3319">MLKSKGPKAVDGIADFSFETIPDGLTPPVDGD</sequence>
<dbReference type="Proteomes" id="UP000265520">
    <property type="component" value="Unassembled WGS sequence"/>
</dbReference>
<feature type="non-terminal residue" evidence="1">
    <location>
        <position position="32"/>
    </location>
</feature>
<keyword evidence="1" id="KW-0808">Transferase</keyword>
<evidence type="ECO:0000313" key="2">
    <source>
        <dbReference type="Proteomes" id="UP000265520"/>
    </source>
</evidence>
<proteinExistence type="predicted"/>
<accession>A0A392RDF0</accession>
<organism evidence="1 2">
    <name type="scientific">Trifolium medium</name>
    <dbReference type="NCBI Taxonomy" id="97028"/>
    <lineage>
        <taxon>Eukaryota</taxon>
        <taxon>Viridiplantae</taxon>
        <taxon>Streptophyta</taxon>
        <taxon>Embryophyta</taxon>
        <taxon>Tracheophyta</taxon>
        <taxon>Spermatophyta</taxon>
        <taxon>Magnoliopsida</taxon>
        <taxon>eudicotyledons</taxon>
        <taxon>Gunneridae</taxon>
        <taxon>Pentapetalae</taxon>
        <taxon>rosids</taxon>
        <taxon>fabids</taxon>
        <taxon>Fabales</taxon>
        <taxon>Fabaceae</taxon>
        <taxon>Papilionoideae</taxon>
        <taxon>50 kb inversion clade</taxon>
        <taxon>NPAAA clade</taxon>
        <taxon>Hologalegina</taxon>
        <taxon>IRL clade</taxon>
        <taxon>Trifolieae</taxon>
        <taxon>Trifolium</taxon>
    </lineage>
</organism>